<keyword evidence="10" id="KW-1185">Reference proteome</keyword>
<feature type="non-terminal residue" evidence="9">
    <location>
        <position position="1"/>
    </location>
</feature>
<evidence type="ECO:0000256" key="7">
    <source>
        <dbReference type="PIRSR" id="PIRSR006621-2"/>
    </source>
</evidence>
<dbReference type="OMA" id="DESYTMT"/>
<feature type="binding site" evidence="7">
    <location>
        <position position="146"/>
    </location>
    <ligand>
        <name>FMN</name>
        <dbReference type="ChEBI" id="CHEBI:58210"/>
    </ligand>
</feature>
<gene>
    <name evidence="9" type="ORF">TRIADDRAFT_2009</name>
</gene>
<dbReference type="GO" id="GO:0002943">
    <property type="term" value="P:tRNA dihydrouridine synthesis"/>
    <property type="evidence" value="ECO:0000318"/>
    <property type="project" value="GO_Central"/>
</dbReference>
<dbReference type="PROSITE" id="PS01136">
    <property type="entry name" value="UPF0034"/>
    <property type="match status" value="1"/>
</dbReference>
<dbReference type="InterPro" id="IPR018517">
    <property type="entry name" value="tRNA_hU_synthase_CS"/>
</dbReference>
<dbReference type="STRING" id="10228.B3RJI3"/>
<dbReference type="SUPFAM" id="SSF51395">
    <property type="entry name" value="FMN-linked oxidoreductases"/>
    <property type="match status" value="1"/>
</dbReference>
<feature type="binding site" evidence="7">
    <location>
        <position position="78"/>
    </location>
    <ligand>
        <name>FMN</name>
        <dbReference type="ChEBI" id="CHEBI:58210"/>
    </ligand>
</feature>
<dbReference type="PhylomeDB" id="B3RJI3"/>
<dbReference type="InterPro" id="IPR052582">
    <property type="entry name" value="tRNA-DUS-like"/>
</dbReference>
<dbReference type="PANTHER" id="PTHR45936:SF1">
    <property type="entry name" value="TRNA-DIHYDROURIDINE(20) SYNTHASE [NAD(P)+]-LIKE"/>
    <property type="match status" value="1"/>
</dbReference>
<dbReference type="RefSeq" id="XP_002109026.1">
    <property type="nucleotide sequence ID" value="XM_002108990.1"/>
</dbReference>
<dbReference type="InterPro" id="IPR013785">
    <property type="entry name" value="Aldolase_TIM"/>
</dbReference>
<evidence type="ECO:0000256" key="5">
    <source>
        <dbReference type="ARBA" id="ARBA00023002"/>
    </source>
</evidence>
<comment type="cofactor">
    <cofactor evidence="1 7">
        <name>FMN</name>
        <dbReference type="ChEBI" id="CHEBI:58210"/>
    </cofactor>
</comment>
<dbReference type="FunCoup" id="B3RJI3">
    <property type="interactions" value="1312"/>
</dbReference>
<evidence type="ECO:0000259" key="8">
    <source>
        <dbReference type="Pfam" id="PF01207"/>
    </source>
</evidence>
<dbReference type="CDD" id="cd02801">
    <property type="entry name" value="DUS_like_FMN"/>
    <property type="match status" value="1"/>
</dbReference>
<sequence length="300" mass="33526">YQNYKILAPMVRMGTLPLRLLSLDYGADLVYCEEIIDHKLVKCKRVENEVLNSIDFVHPDGQCVFRTCRQETDKVILQLGTADPERALLTAKLVENDVAGIDINMGCPKEYSTKGGMGAALLTEPQKVYNILKKLVDNCLKPVTCKIRILPKLQDTLDLAKVIESTGVAAVAIHGRLKVERPRQPVHKDIIRTISNSLSIPVIANGGSLEIKSFSDIEKFKQETNSSSVMIARAAQWDPSIFRKEGSLPTDEIVKSYIKYAIDYDNSWSNSKYCITHFMRGKSETDKGIKLMKASSMSDV</sequence>
<organism evidence="9 10">
    <name type="scientific">Trichoplax adhaerens</name>
    <name type="common">Trichoplax reptans</name>
    <dbReference type="NCBI Taxonomy" id="10228"/>
    <lineage>
        <taxon>Eukaryota</taxon>
        <taxon>Metazoa</taxon>
        <taxon>Placozoa</taxon>
        <taxon>Uniplacotomia</taxon>
        <taxon>Trichoplacea</taxon>
        <taxon>Trichoplacidae</taxon>
        <taxon>Trichoplax</taxon>
    </lineage>
</organism>
<dbReference type="GeneID" id="6750240"/>
<dbReference type="AlphaFoldDB" id="B3RJI3"/>
<feature type="active site" description="Proton donor" evidence="6">
    <location>
        <position position="107"/>
    </location>
</feature>
<dbReference type="InterPro" id="IPR035587">
    <property type="entry name" value="DUS-like_FMN-bd"/>
</dbReference>
<proteinExistence type="predicted"/>
<reference evidence="9 10" key="1">
    <citation type="journal article" date="2008" name="Nature">
        <title>The Trichoplax genome and the nature of placozoans.</title>
        <authorList>
            <person name="Srivastava M."/>
            <person name="Begovic E."/>
            <person name="Chapman J."/>
            <person name="Putnam N.H."/>
            <person name="Hellsten U."/>
            <person name="Kawashima T."/>
            <person name="Kuo A."/>
            <person name="Mitros T."/>
            <person name="Salamov A."/>
            <person name="Carpenter M.L."/>
            <person name="Signorovitch A.Y."/>
            <person name="Moreno M.A."/>
            <person name="Kamm K."/>
            <person name="Grimwood J."/>
            <person name="Schmutz J."/>
            <person name="Shapiro H."/>
            <person name="Grigoriev I.V."/>
            <person name="Buss L.W."/>
            <person name="Schierwater B."/>
            <person name="Dellaporta S.L."/>
            <person name="Rokhsar D.S."/>
        </authorList>
    </citation>
    <scope>NUCLEOTIDE SEQUENCE [LARGE SCALE GENOMIC DNA]</scope>
    <source>
        <strain evidence="9 10">Grell-BS-1999</strain>
    </source>
</reference>
<dbReference type="GO" id="GO:0005737">
    <property type="term" value="C:cytoplasm"/>
    <property type="evidence" value="ECO:0000318"/>
    <property type="project" value="GO_Central"/>
</dbReference>
<keyword evidence="3 7" id="KW-0288">FMN</keyword>
<dbReference type="HOGENOM" id="CLU_013299_3_0_1"/>
<dbReference type="KEGG" id="tad:TRIADDRAFT_2009"/>
<keyword evidence="4" id="KW-0819">tRNA processing</keyword>
<dbReference type="Proteomes" id="UP000009022">
    <property type="component" value="Unassembled WGS sequence"/>
</dbReference>
<dbReference type="InParanoid" id="B3RJI3"/>
<feature type="non-terminal residue" evidence="9">
    <location>
        <position position="300"/>
    </location>
</feature>
<dbReference type="eggNOG" id="KOG2334">
    <property type="taxonomic scope" value="Eukaryota"/>
</dbReference>
<evidence type="ECO:0000256" key="4">
    <source>
        <dbReference type="ARBA" id="ARBA00022694"/>
    </source>
</evidence>
<accession>B3RJI3</accession>
<dbReference type="CTD" id="6750240"/>
<dbReference type="OrthoDB" id="10262250at2759"/>
<dbReference type="Gene3D" id="3.20.20.70">
    <property type="entry name" value="Aldolase class I"/>
    <property type="match status" value="1"/>
</dbReference>
<dbReference type="PANTHER" id="PTHR45936">
    <property type="entry name" value="TRNA-DIHYDROURIDINE(20) SYNTHASE [NAD(P)+]-LIKE"/>
    <property type="match status" value="1"/>
</dbReference>
<feature type="binding site" evidence="7">
    <location>
        <position position="174"/>
    </location>
    <ligand>
        <name>FMN</name>
        <dbReference type="ChEBI" id="CHEBI:58210"/>
    </ligand>
</feature>
<dbReference type="Pfam" id="PF01207">
    <property type="entry name" value="Dus"/>
    <property type="match status" value="1"/>
</dbReference>
<keyword evidence="5" id="KW-0560">Oxidoreductase</keyword>
<keyword evidence="7" id="KW-0547">Nucleotide-binding</keyword>
<dbReference type="GO" id="GO:0017150">
    <property type="term" value="F:tRNA dihydrouridine synthase activity"/>
    <property type="evidence" value="ECO:0000318"/>
    <property type="project" value="GO_Central"/>
</dbReference>
<dbReference type="GO" id="GO:0050660">
    <property type="term" value="F:flavin adenine dinucleotide binding"/>
    <property type="evidence" value="ECO:0007669"/>
    <property type="project" value="InterPro"/>
</dbReference>
<feature type="binding site" evidence="7">
    <location>
        <begin position="9"/>
        <end position="11"/>
    </location>
    <ligand>
        <name>FMN</name>
        <dbReference type="ChEBI" id="CHEBI:58210"/>
    </ligand>
</feature>
<evidence type="ECO:0000313" key="9">
    <source>
        <dbReference type="EMBL" id="EDV29824.1"/>
    </source>
</evidence>
<protein>
    <recommendedName>
        <fullName evidence="8">DUS-like FMN-binding domain-containing protein</fullName>
    </recommendedName>
</protein>
<evidence type="ECO:0000256" key="3">
    <source>
        <dbReference type="ARBA" id="ARBA00022643"/>
    </source>
</evidence>
<feature type="binding site" evidence="7">
    <location>
        <begin position="232"/>
        <end position="233"/>
    </location>
    <ligand>
        <name>FMN</name>
        <dbReference type="ChEBI" id="CHEBI:58210"/>
    </ligand>
</feature>
<evidence type="ECO:0000256" key="6">
    <source>
        <dbReference type="PIRSR" id="PIRSR006621-1"/>
    </source>
</evidence>
<evidence type="ECO:0000256" key="1">
    <source>
        <dbReference type="ARBA" id="ARBA00001917"/>
    </source>
</evidence>
<evidence type="ECO:0000256" key="2">
    <source>
        <dbReference type="ARBA" id="ARBA00022630"/>
    </source>
</evidence>
<keyword evidence="2" id="KW-0285">Flavoprotein</keyword>
<name>B3RJI3_TRIAD</name>
<evidence type="ECO:0000313" key="10">
    <source>
        <dbReference type="Proteomes" id="UP000009022"/>
    </source>
</evidence>
<dbReference type="PIRSF" id="PIRSF006621">
    <property type="entry name" value="Dus"/>
    <property type="match status" value="1"/>
</dbReference>
<feature type="domain" description="DUS-like FMN-binding" evidence="8">
    <location>
        <begin position="6"/>
        <end position="256"/>
    </location>
</feature>
<feature type="binding site" evidence="7">
    <location>
        <begin position="205"/>
        <end position="207"/>
    </location>
    <ligand>
        <name>FMN</name>
        <dbReference type="ChEBI" id="CHEBI:58210"/>
    </ligand>
</feature>
<dbReference type="InterPro" id="IPR001269">
    <property type="entry name" value="DUS_fam"/>
</dbReference>
<dbReference type="EMBL" id="DS985241">
    <property type="protein sequence ID" value="EDV29824.1"/>
    <property type="molecule type" value="Genomic_DNA"/>
</dbReference>